<dbReference type="SMART" id="SM00267">
    <property type="entry name" value="GGDEF"/>
    <property type="match status" value="1"/>
</dbReference>
<dbReference type="InterPro" id="IPR000160">
    <property type="entry name" value="GGDEF_dom"/>
</dbReference>
<gene>
    <name evidence="3" type="ORF">SAMN05192551_105182</name>
</gene>
<evidence type="ECO:0000313" key="4">
    <source>
        <dbReference type="Proteomes" id="UP000199287"/>
    </source>
</evidence>
<dbReference type="SUPFAM" id="SSF109604">
    <property type="entry name" value="HD-domain/PDEase-like"/>
    <property type="match status" value="1"/>
</dbReference>
<protein>
    <submittedName>
        <fullName evidence="3">Diguanylate cyclase (GGDEF) domain-containing protein</fullName>
    </submittedName>
</protein>
<dbReference type="EMBL" id="FOQA01000005">
    <property type="protein sequence ID" value="SFI02669.1"/>
    <property type="molecule type" value="Genomic_DNA"/>
</dbReference>
<dbReference type="PANTHER" id="PTHR45228">
    <property type="entry name" value="CYCLIC DI-GMP PHOSPHODIESTERASE TM_0186-RELATED"/>
    <property type="match status" value="1"/>
</dbReference>
<dbReference type="CDD" id="cd00077">
    <property type="entry name" value="HDc"/>
    <property type="match status" value="1"/>
</dbReference>
<evidence type="ECO:0000259" key="2">
    <source>
        <dbReference type="PROSITE" id="PS51832"/>
    </source>
</evidence>
<dbReference type="InterPro" id="IPR037522">
    <property type="entry name" value="HD_GYP_dom"/>
</dbReference>
<dbReference type="Proteomes" id="UP000199287">
    <property type="component" value="Unassembled WGS sequence"/>
</dbReference>
<dbReference type="Pfam" id="PF13487">
    <property type="entry name" value="HD_5"/>
    <property type="match status" value="1"/>
</dbReference>
<dbReference type="PROSITE" id="PS50887">
    <property type="entry name" value="GGDEF"/>
    <property type="match status" value="1"/>
</dbReference>
<proteinExistence type="predicted"/>
<organism evidence="3 4">
    <name type="scientific">Tindallia magadiensis</name>
    <dbReference type="NCBI Taxonomy" id="69895"/>
    <lineage>
        <taxon>Bacteria</taxon>
        <taxon>Bacillati</taxon>
        <taxon>Bacillota</taxon>
        <taxon>Clostridia</taxon>
        <taxon>Peptostreptococcales</taxon>
        <taxon>Tindalliaceae</taxon>
        <taxon>Tindallia</taxon>
    </lineage>
</organism>
<dbReference type="CDD" id="cd01949">
    <property type="entry name" value="GGDEF"/>
    <property type="match status" value="1"/>
</dbReference>
<dbReference type="Gene3D" id="1.10.3210.10">
    <property type="entry name" value="Hypothetical protein af1432"/>
    <property type="match status" value="1"/>
</dbReference>
<evidence type="ECO:0000259" key="1">
    <source>
        <dbReference type="PROSITE" id="PS50887"/>
    </source>
</evidence>
<dbReference type="Gene3D" id="3.30.70.270">
    <property type="match status" value="1"/>
</dbReference>
<evidence type="ECO:0000313" key="3">
    <source>
        <dbReference type="EMBL" id="SFI02669.1"/>
    </source>
</evidence>
<dbReference type="OrthoDB" id="9804747at2"/>
<sequence length="500" mass="57462">MDNYSRKKTNLKNKVTRESIIGLGEESFQKNYYPELQEKIVSLERVSARNKALMMAIPDILLVSDAQGNITPFSSGGQNKTTGTLLIFRDQHLLKTLQKMAQEVLELNELRTHFFEMQEEDRTCFFEARLHKTELDEVLIIIRDMTKRIELEHRLRRMAETDHMTDLFNRRCFEEAFMELEGQSCTEVGLILLDIDGLKIINETLGHITGDTVIRAVGQMVKEVFEEIGFIARVGGNEFGVITRNQKVDILEKAIQTFGERLQTYNEKDSLYKVEVSYGYAYHSQGVLNTSLMYQEADNNLYQHKLLKDTSSKSALVRTLMKALEAKDYITEGHADRMSFLAETLGQAQGFSQNQLDRVRLLAKFHDLGKVGIPDKILQKPAPLTAEEWKVMKTHTVIGERIASATPELKEISRLILKHHEKWDGTGYPLRLKGEDIPIECRVLSIVDAFDAMTNERPYRKAMTVKEALDRIQECQGTQFDPELVRIFVEICQDYQLDIL</sequence>
<dbReference type="Pfam" id="PF00990">
    <property type="entry name" value="GGDEF"/>
    <property type="match status" value="1"/>
</dbReference>
<name>A0A1I3EUL8_9FIRM</name>
<dbReference type="STRING" id="69895.SAMN05192551_105182"/>
<dbReference type="InterPro" id="IPR003607">
    <property type="entry name" value="HD/PDEase_dom"/>
</dbReference>
<dbReference type="SUPFAM" id="SSF55073">
    <property type="entry name" value="Nucleotide cyclase"/>
    <property type="match status" value="1"/>
</dbReference>
<feature type="domain" description="GGDEF" evidence="1">
    <location>
        <begin position="186"/>
        <end position="319"/>
    </location>
</feature>
<dbReference type="InterPro" id="IPR029787">
    <property type="entry name" value="Nucleotide_cyclase"/>
</dbReference>
<dbReference type="InterPro" id="IPR043128">
    <property type="entry name" value="Rev_trsase/Diguanyl_cyclase"/>
</dbReference>
<dbReference type="InterPro" id="IPR052020">
    <property type="entry name" value="Cyclic_di-GMP/3'3'-cGAMP_PDE"/>
</dbReference>
<dbReference type="SMART" id="SM00471">
    <property type="entry name" value="HDc"/>
    <property type="match status" value="1"/>
</dbReference>
<dbReference type="RefSeq" id="WP_093372163.1">
    <property type="nucleotide sequence ID" value="NZ_FOQA01000005.1"/>
</dbReference>
<reference evidence="4" key="1">
    <citation type="submission" date="2016-10" db="EMBL/GenBank/DDBJ databases">
        <authorList>
            <person name="Varghese N."/>
            <person name="Submissions S."/>
        </authorList>
    </citation>
    <scope>NUCLEOTIDE SEQUENCE [LARGE SCALE GENOMIC DNA]</scope>
    <source>
        <strain evidence="4">Z-7934</strain>
    </source>
</reference>
<accession>A0A1I3EUL8</accession>
<keyword evidence="4" id="KW-1185">Reference proteome</keyword>
<dbReference type="PROSITE" id="PS51832">
    <property type="entry name" value="HD_GYP"/>
    <property type="match status" value="1"/>
</dbReference>
<dbReference type="AlphaFoldDB" id="A0A1I3EUL8"/>
<feature type="domain" description="HD-GYP" evidence="2">
    <location>
        <begin position="309"/>
        <end position="500"/>
    </location>
</feature>
<dbReference type="NCBIfam" id="TIGR00254">
    <property type="entry name" value="GGDEF"/>
    <property type="match status" value="1"/>
</dbReference>